<evidence type="ECO:0008006" key="3">
    <source>
        <dbReference type="Google" id="ProtNLM"/>
    </source>
</evidence>
<reference evidence="1 2" key="1">
    <citation type="journal article" date="2014" name="Genome Announc.">
        <title>Draft Genome Sequences of Marine Flavobacterium Nonlabens Strains NR17, NR24, NR27, NR32, NR33, and Ara13.</title>
        <authorList>
            <person name="Nakanishi M."/>
            <person name="Meirelles P."/>
            <person name="Suzuki R."/>
            <person name="Takatani N."/>
            <person name="Mino S."/>
            <person name="Suda W."/>
            <person name="Oshima K."/>
            <person name="Hattori M."/>
            <person name="Ohkuma M."/>
            <person name="Hosokawa M."/>
            <person name="Miyashita K."/>
            <person name="Thompson F.L."/>
            <person name="Niwa A."/>
            <person name="Sawabe T."/>
            <person name="Sawabe T."/>
        </authorList>
    </citation>
    <scope>NUCLEOTIDE SEQUENCE [LARGE SCALE GENOMIC DNA]</scope>
    <source>
        <strain evidence="2">JCM19275</strain>
    </source>
</reference>
<evidence type="ECO:0000313" key="1">
    <source>
        <dbReference type="EMBL" id="GAL74564.1"/>
    </source>
</evidence>
<protein>
    <recommendedName>
        <fullName evidence="3">Molybdenum cofactor biosynthesis protein MoaD</fullName>
    </recommendedName>
</protein>
<dbReference type="InterPro" id="IPR016155">
    <property type="entry name" value="Mopterin_synth/thiamin_S_b"/>
</dbReference>
<sequence length="78" mass="8551">METIEVHYFGEIAEKTAKTIEQIVIPQYNTAGLKDYLLETYGITTATIKIAINKQLVDKNTVFTQGDTIAVLSPFAGG</sequence>
<dbReference type="Proteomes" id="UP000029647">
    <property type="component" value="Unassembled WGS sequence"/>
</dbReference>
<dbReference type="SUPFAM" id="SSF54285">
    <property type="entry name" value="MoaD/ThiS"/>
    <property type="match status" value="1"/>
</dbReference>
<dbReference type="InterPro" id="IPR003749">
    <property type="entry name" value="ThiS/MoaD-like"/>
</dbReference>
<gene>
    <name evidence="1" type="ORF">JCM19275_3419</name>
</gene>
<proteinExistence type="predicted"/>
<dbReference type="InterPro" id="IPR012675">
    <property type="entry name" value="Beta-grasp_dom_sf"/>
</dbReference>
<dbReference type="EMBL" id="BBNT01000002">
    <property type="protein sequence ID" value="GAL74564.1"/>
    <property type="molecule type" value="Genomic_DNA"/>
</dbReference>
<dbReference type="AlphaFoldDB" id="A0A090WGR0"/>
<dbReference type="Gene3D" id="3.10.20.30">
    <property type="match status" value="1"/>
</dbReference>
<name>A0A090WGR0_NONUL</name>
<dbReference type="Pfam" id="PF02597">
    <property type="entry name" value="ThiS"/>
    <property type="match status" value="1"/>
</dbReference>
<comment type="caution">
    <text evidence="1">The sequence shown here is derived from an EMBL/GenBank/DDBJ whole genome shotgun (WGS) entry which is preliminary data.</text>
</comment>
<accession>A0A090WGR0</accession>
<dbReference type="CDD" id="cd00754">
    <property type="entry name" value="Ubl_MoaD"/>
    <property type="match status" value="1"/>
</dbReference>
<organism evidence="1 2">
    <name type="scientific">Nonlabens ulvanivorans</name>
    <name type="common">Persicivirga ulvanivorans</name>
    <dbReference type="NCBI Taxonomy" id="906888"/>
    <lineage>
        <taxon>Bacteria</taxon>
        <taxon>Pseudomonadati</taxon>
        <taxon>Bacteroidota</taxon>
        <taxon>Flavobacteriia</taxon>
        <taxon>Flavobacteriales</taxon>
        <taxon>Flavobacteriaceae</taxon>
        <taxon>Nonlabens</taxon>
    </lineage>
</organism>
<evidence type="ECO:0000313" key="2">
    <source>
        <dbReference type="Proteomes" id="UP000029647"/>
    </source>
</evidence>